<name>A0ABT1HB62_9NOCA</name>
<reference evidence="1 2" key="1">
    <citation type="submission" date="2022-06" db="EMBL/GenBank/DDBJ databases">
        <title>Genomic Encyclopedia of Archaeal and Bacterial Type Strains, Phase II (KMG-II): from individual species to whole genera.</title>
        <authorList>
            <person name="Goeker M."/>
        </authorList>
    </citation>
    <scope>NUCLEOTIDE SEQUENCE [LARGE SCALE GENOMIC DNA]</scope>
    <source>
        <strain evidence="1 2">DSM 44693</strain>
    </source>
</reference>
<dbReference type="Pfam" id="PF20062">
    <property type="entry name" value="DUF6461"/>
    <property type="match status" value="1"/>
</dbReference>
<gene>
    <name evidence="1" type="ORF">LX13_001305</name>
</gene>
<keyword evidence="2" id="KW-1185">Reference proteome</keyword>
<accession>A0ABT1HB62</accession>
<evidence type="ECO:0000313" key="2">
    <source>
        <dbReference type="Proteomes" id="UP001206895"/>
    </source>
</evidence>
<protein>
    <recommendedName>
        <fullName evidence="3">SUKH-4 immunity protein of toxin-antitoxin system</fullName>
    </recommendedName>
</protein>
<organism evidence="1 2">
    <name type="scientific">Williamsia maris</name>
    <dbReference type="NCBI Taxonomy" id="72806"/>
    <lineage>
        <taxon>Bacteria</taxon>
        <taxon>Bacillati</taxon>
        <taxon>Actinomycetota</taxon>
        <taxon>Actinomycetes</taxon>
        <taxon>Mycobacteriales</taxon>
        <taxon>Nocardiaceae</taxon>
        <taxon>Williamsia</taxon>
    </lineage>
</organism>
<evidence type="ECO:0008006" key="3">
    <source>
        <dbReference type="Google" id="ProtNLM"/>
    </source>
</evidence>
<dbReference type="InterPro" id="IPR045592">
    <property type="entry name" value="DUF6461"/>
</dbReference>
<dbReference type="Proteomes" id="UP001206895">
    <property type="component" value="Unassembled WGS sequence"/>
</dbReference>
<comment type="caution">
    <text evidence="1">The sequence shown here is derived from an EMBL/GenBank/DDBJ whole genome shotgun (WGS) entry which is preliminary data.</text>
</comment>
<dbReference type="EMBL" id="JAMTCJ010000001">
    <property type="protein sequence ID" value="MCP2175498.1"/>
    <property type="molecule type" value="Genomic_DNA"/>
</dbReference>
<proteinExistence type="predicted"/>
<dbReference type="RefSeq" id="WP_253660464.1">
    <property type="nucleotide sequence ID" value="NZ_BAAAJQ010000001.1"/>
</dbReference>
<sequence>MTAPHWTEYAWVDDADVGVELAVCCLSVATKITVDEIIGLLPSEHESFSASHDDLDDRMMEQRDMHLVGLLQVGDAVVLFEPNGYMGQELDVMGPVSMGRDVASYYYGGHGVSGFRWYSNGELRADFEPAQAIGRDDPEIPRALIAATEEIGGFWLFDGEPDDLPDPDWDSLHTIEGSLALCEWVTGVRVTKELLRDSTYQGWATPAP</sequence>
<evidence type="ECO:0000313" key="1">
    <source>
        <dbReference type="EMBL" id="MCP2175498.1"/>
    </source>
</evidence>